<name>A0ABZ2CIE9_9BACI</name>
<accession>A0ABZ2CIE9</accession>
<evidence type="ECO:0000313" key="2">
    <source>
        <dbReference type="Proteomes" id="UP001357223"/>
    </source>
</evidence>
<reference evidence="1 2" key="1">
    <citation type="submission" date="2023-10" db="EMBL/GenBank/DDBJ databases">
        <title>Niallia locisalis sp.nov. isolated from a salt pond sample.</title>
        <authorList>
            <person name="Li X.-J."/>
            <person name="Dong L."/>
        </authorList>
    </citation>
    <scope>NUCLEOTIDE SEQUENCE [LARGE SCALE GENOMIC DNA]</scope>
    <source>
        <strain evidence="1 2">DSM 29761</strain>
    </source>
</reference>
<protein>
    <submittedName>
        <fullName evidence="1">Uncharacterized protein</fullName>
    </submittedName>
</protein>
<sequence length="42" mass="4781">MENLQIKKNMKVGSENEFKVVKVNLTNPTESIYAVCTPIKLK</sequence>
<dbReference type="RefSeq" id="WP_338452428.1">
    <property type="nucleotide sequence ID" value="NZ_CP137640.1"/>
</dbReference>
<keyword evidence="2" id="KW-1185">Reference proteome</keyword>
<proteinExistence type="predicted"/>
<dbReference type="Proteomes" id="UP001357223">
    <property type="component" value="Chromosome"/>
</dbReference>
<gene>
    <name evidence="1" type="ORF">R4Z09_11395</name>
</gene>
<organism evidence="1 2">
    <name type="scientific">Niallia oryzisoli</name>
    <dbReference type="NCBI Taxonomy" id="1737571"/>
    <lineage>
        <taxon>Bacteria</taxon>
        <taxon>Bacillati</taxon>
        <taxon>Bacillota</taxon>
        <taxon>Bacilli</taxon>
        <taxon>Bacillales</taxon>
        <taxon>Bacillaceae</taxon>
        <taxon>Niallia</taxon>
    </lineage>
</organism>
<dbReference type="EMBL" id="CP137640">
    <property type="protein sequence ID" value="WVX83544.1"/>
    <property type="molecule type" value="Genomic_DNA"/>
</dbReference>
<evidence type="ECO:0000313" key="1">
    <source>
        <dbReference type="EMBL" id="WVX83544.1"/>
    </source>
</evidence>